<sequence length="54" mass="6319">MFTFLFSFPATEHFEFFTPLTLLPSFFLKRCLICQIDTLAHNIFLPTLALFSTE</sequence>
<dbReference type="Proteomes" id="UP001497535">
    <property type="component" value="Unassembled WGS sequence"/>
</dbReference>
<accession>A0ACB1A9Y8</accession>
<proteinExistence type="predicted"/>
<gene>
    <name evidence="1" type="ORF">MENTE1834_LOCUS35977</name>
</gene>
<keyword evidence="2" id="KW-1185">Reference proteome</keyword>
<dbReference type="EMBL" id="CAVMJV010000070">
    <property type="protein sequence ID" value="CAK5088332.1"/>
    <property type="molecule type" value="Genomic_DNA"/>
</dbReference>
<organism evidence="1 2">
    <name type="scientific">Meloidogyne enterolobii</name>
    <name type="common">Root-knot nematode worm</name>
    <name type="synonym">Meloidogyne mayaguensis</name>
    <dbReference type="NCBI Taxonomy" id="390850"/>
    <lineage>
        <taxon>Eukaryota</taxon>
        <taxon>Metazoa</taxon>
        <taxon>Ecdysozoa</taxon>
        <taxon>Nematoda</taxon>
        <taxon>Chromadorea</taxon>
        <taxon>Rhabditida</taxon>
        <taxon>Tylenchina</taxon>
        <taxon>Tylenchomorpha</taxon>
        <taxon>Tylenchoidea</taxon>
        <taxon>Meloidogynidae</taxon>
        <taxon>Meloidogyninae</taxon>
        <taxon>Meloidogyne</taxon>
    </lineage>
</organism>
<reference evidence="1" key="1">
    <citation type="submission" date="2023-11" db="EMBL/GenBank/DDBJ databases">
        <authorList>
            <person name="Poullet M."/>
        </authorList>
    </citation>
    <scope>NUCLEOTIDE SEQUENCE</scope>
    <source>
        <strain evidence="1">E1834</strain>
    </source>
</reference>
<evidence type="ECO:0000313" key="2">
    <source>
        <dbReference type="Proteomes" id="UP001497535"/>
    </source>
</evidence>
<comment type="caution">
    <text evidence="1">The sequence shown here is derived from an EMBL/GenBank/DDBJ whole genome shotgun (WGS) entry which is preliminary data.</text>
</comment>
<protein>
    <submittedName>
        <fullName evidence="1">Uncharacterized protein</fullName>
    </submittedName>
</protein>
<name>A0ACB1A9Y8_MELEN</name>
<evidence type="ECO:0000313" key="1">
    <source>
        <dbReference type="EMBL" id="CAK5088332.1"/>
    </source>
</evidence>